<dbReference type="RefSeq" id="WP_165235983.1">
    <property type="nucleotide sequence ID" value="NZ_CP049257.1"/>
</dbReference>
<name>A0A6G6WH57_9ACTN</name>
<keyword evidence="1" id="KW-0378">Hydrolase</keyword>
<dbReference type="PANTHER" id="PTHR38733">
    <property type="entry name" value="PROTEIN MCRC"/>
    <property type="match status" value="1"/>
</dbReference>
<dbReference type="REBASE" id="396391">
    <property type="entry name" value="Nsp3366McrBCP"/>
</dbReference>
<proteinExistence type="predicted"/>
<keyword evidence="1" id="KW-0540">Nuclease</keyword>
<dbReference type="InterPro" id="IPR019292">
    <property type="entry name" value="McrC"/>
</dbReference>
<dbReference type="AlphaFoldDB" id="A0A6G6WH57"/>
<accession>A0A6G6WH57</accession>
<evidence type="ECO:0000313" key="2">
    <source>
        <dbReference type="Proteomes" id="UP000502996"/>
    </source>
</evidence>
<dbReference type="EMBL" id="CP049257">
    <property type="protein sequence ID" value="QIG44483.1"/>
    <property type="molecule type" value="Genomic_DNA"/>
</dbReference>
<dbReference type="KEGG" id="nano:G5V58_18350"/>
<reference evidence="1 2" key="1">
    <citation type="submission" date="2020-02" db="EMBL/GenBank/DDBJ databases">
        <title>Full genome sequence of Nocardioides sp. R-3366.</title>
        <authorList>
            <person name="Im W.-T."/>
        </authorList>
    </citation>
    <scope>NUCLEOTIDE SEQUENCE [LARGE SCALE GENOMIC DNA]</scope>
    <source>
        <strain evidence="1 2">R-3366</strain>
    </source>
</reference>
<dbReference type="Proteomes" id="UP000502996">
    <property type="component" value="Chromosome"/>
</dbReference>
<dbReference type="PANTHER" id="PTHR38733:SF1">
    <property type="entry name" value="TYPE IV METHYL-DIRECTED RESTRICTION ENZYME ECOKMCRBC"/>
    <property type="match status" value="1"/>
</dbReference>
<protein>
    <submittedName>
        <fullName evidence="1">Restriction endonuclease</fullName>
    </submittedName>
</protein>
<organism evidence="1 2">
    <name type="scientific">Nocardioides anomalus</name>
    <dbReference type="NCBI Taxonomy" id="2712223"/>
    <lineage>
        <taxon>Bacteria</taxon>
        <taxon>Bacillati</taxon>
        <taxon>Actinomycetota</taxon>
        <taxon>Actinomycetes</taxon>
        <taxon>Propionibacteriales</taxon>
        <taxon>Nocardioidaceae</taxon>
        <taxon>Nocardioides</taxon>
    </lineage>
</organism>
<gene>
    <name evidence="1" type="ORF">G5V58_18350</name>
</gene>
<dbReference type="GO" id="GO:0004519">
    <property type="term" value="F:endonuclease activity"/>
    <property type="evidence" value="ECO:0007669"/>
    <property type="project" value="UniProtKB-KW"/>
</dbReference>
<evidence type="ECO:0000313" key="1">
    <source>
        <dbReference type="EMBL" id="QIG44483.1"/>
    </source>
</evidence>
<dbReference type="Pfam" id="PF10117">
    <property type="entry name" value="McrBC"/>
    <property type="match status" value="1"/>
</dbReference>
<sequence>MPLSTVEASALNESGMVTATPEREGWSVTAQYVVGTLRRGDLLVRVAPKVGAVQVLSLLARAQGASYLTVDAEQVFVDDEADLSAVLARLFCEEAKTALAAGPLRGYRTEDQTLPVLRGRVRLRDQYLRRFNQLHPLEVTVDEWTVDTDENRLIRTAVLLLLQQPGLTAEVEVDLRRIDRILTEASLLTPGAATPWTPTRLNARLHALLAVSELVVRYAGVENNPGEVPVHGFWLNMATLFEHLVARLFAEADPAWDAQNSYKLDHGGALTIRPDLVHTTSMGVSAVADTKYKLLGDAGKASNADVYQLMAYCARLGLATGHLLYANGGPQPAPYEIRGAGVAVAVHRLDLTLPLAELEERVRTLAVRLAPARTRIA</sequence>
<keyword evidence="1" id="KW-0255">Endonuclease</keyword>
<keyword evidence="2" id="KW-1185">Reference proteome</keyword>